<dbReference type="PANTHER" id="PTHR32411">
    <property type="entry name" value="CYSTEINE-RICH REPEAT SECRETORY PROTEIN 38-RELATED"/>
    <property type="match status" value="1"/>
</dbReference>
<evidence type="ECO:0000313" key="8">
    <source>
        <dbReference type="Proteomes" id="UP001642487"/>
    </source>
</evidence>
<dbReference type="InterPro" id="IPR002902">
    <property type="entry name" value="GNK2"/>
</dbReference>
<evidence type="ECO:0000259" key="6">
    <source>
        <dbReference type="PROSITE" id="PS51473"/>
    </source>
</evidence>
<dbReference type="Gene3D" id="3.30.430.20">
    <property type="entry name" value="Gnk2 domain, C-X8-C-X2-C motif"/>
    <property type="match status" value="1"/>
</dbReference>
<dbReference type="Pfam" id="PF01657">
    <property type="entry name" value="Stress-antifung"/>
    <property type="match status" value="1"/>
</dbReference>
<keyword evidence="8" id="KW-1185">Reference proteome</keyword>
<proteinExistence type="inferred from homology"/>
<evidence type="ECO:0000313" key="7">
    <source>
        <dbReference type="EMBL" id="CAK9316246.1"/>
    </source>
</evidence>
<name>A0ABP0Y750_9ROSI</name>
<evidence type="ECO:0000256" key="3">
    <source>
        <dbReference type="ARBA" id="ARBA00022729"/>
    </source>
</evidence>
<dbReference type="CDD" id="cd23509">
    <property type="entry name" value="Gnk2-like"/>
    <property type="match status" value="1"/>
</dbReference>
<dbReference type="EMBL" id="OZ021736">
    <property type="protein sequence ID" value="CAK9316246.1"/>
    <property type="molecule type" value="Genomic_DNA"/>
</dbReference>
<dbReference type="InterPro" id="IPR038408">
    <property type="entry name" value="GNK2_sf"/>
</dbReference>
<dbReference type="PROSITE" id="PS51473">
    <property type="entry name" value="GNK2"/>
    <property type="match status" value="1"/>
</dbReference>
<evidence type="ECO:0000256" key="1">
    <source>
        <dbReference type="ARBA" id="ARBA00004613"/>
    </source>
</evidence>
<keyword evidence="3" id="KW-0732">Signal</keyword>
<protein>
    <recommendedName>
        <fullName evidence="6">Gnk2-homologous domain-containing protein</fullName>
    </recommendedName>
</protein>
<dbReference type="InterPro" id="IPR050581">
    <property type="entry name" value="CRR_secretory_protein"/>
</dbReference>
<evidence type="ECO:0000256" key="4">
    <source>
        <dbReference type="ARBA" id="ARBA00022737"/>
    </source>
</evidence>
<evidence type="ECO:0000256" key="2">
    <source>
        <dbReference type="ARBA" id="ARBA00022525"/>
    </source>
</evidence>
<dbReference type="Proteomes" id="UP001642487">
    <property type="component" value="Chromosome 2"/>
</dbReference>
<gene>
    <name evidence="7" type="ORF">CITCOLO1_LOCUS8099</name>
</gene>
<comment type="subcellular location">
    <subcellularLocation>
        <location evidence="1">Secreted</location>
    </subcellularLocation>
</comment>
<reference evidence="7 8" key="1">
    <citation type="submission" date="2024-03" db="EMBL/GenBank/DDBJ databases">
        <authorList>
            <person name="Gkanogiannis A."/>
            <person name="Becerra Lopez-Lavalle L."/>
        </authorList>
    </citation>
    <scope>NUCLEOTIDE SEQUENCE [LARGE SCALE GENOMIC DNA]</scope>
</reference>
<keyword evidence="4" id="KW-0677">Repeat</keyword>
<organism evidence="7 8">
    <name type="scientific">Citrullus colocynthis</name>
    <name type="common">colocynth</name>
    <dbReference type="NCBI Taxonomy" id="252529"/>
    <lineage>
        <taxon>Eukaryota</taxon>
        <taxon>Viridiplantae</taxon>
        <taxon>Streptophyta</taxon>
        <taxon>Embryophyta</taxon>
        <taxon>Tracheophyta</taxon>
        <taxon>Spermatophyta</taxon>
        <taxon>Magnoliopsida</taxon>
        <taxon>eudicotyledons</taxon>
        <taxon>Gunneridae</taxon>
        <taxon>Pentapetalae</taxon>
        <taxon>rosids</taxon>
        <taxon>fabids</taxon>
        <taxon>Cucurbitales</taxon>
        <taxon>Cucurbitaceae</taxon>
        <taxon>Benincaseae</taxon>
        <taxon>Citrullus</taxon>
    </lineage>
</organism>
<accession>A0ABP0Y750</accession>
<sequence length="180" mass="20170">MSGRRFACRLQDLHRYSQTRDPTTMPLQERGSHMVCLLKYSNAKFFGKNQNGGFRFYLVNVHEADDPTSLKEQVKNLLSGLSEMAKTSKNLYAIGDSEIGSSKKLYGLVQCTRDLRTADCKKCLDDAIAELPYCCANGAKVGGRVELIKRLAAVRRRSRQDSGDRSLILVHDMNYNTAAV</sequence>
<dbReference type="PANTHER" id="PTHR32411:SF43">
    <property type="entry name" value="CYSTEINE-RICH REPEAT SECRETORY PROTEIN 38"/>
    <property type="match status" value="1"/>
</dbReference>
<feature type="domain" description="Gnk2-homologous" evidence="6">
    <location>
        <begin position="52"/>
        <end position="161"/>
    </location>
</feature>
<comment type="similarity">
    <text evidence="5">Belongs to the cysteine-rich repeat secretory protein family.</text>
</comment>
<evidence type="ECO:0000256" key="5">
    <source>
        <dbReference type="ARBA" id="ARBA00038515"/>
    </source>
</evidence>
<keyword evidence="2" id="KW-0964">Secreted</keyword>